<reference evidence="2" key="1">
    <citation type="journal article" date="2024" name="Proc. Natl. Acad. Sci. U.S.A.">
        <title>Extraordinary preservation of gene collinearity over three hundred million years revealed in homosporous lycophytes.</title>
        <authorList>
            <person name="Li C."/>
            <person name="Wickell D."/>
            <person name="Kuo L.Y."/>
            <person name="Chen X."/>
            <person name="Nie B."/>
            <person name="Liao X."/>
            <person name="Peng D."/>
            <person name="Ji J."/>
            <person name="Jenkins J."/>
            <person name="Williams M."/>
            <person name="Shu S."/>
            <person name="Plott C."/>
            <person name="Barry K."/>
            <person name="Rajasekar S."/>
            <person name="Grimwood J."/>
            <person name="Han X."/>
            <person name="Sun S."/>
            <person name="Hou Z."/>
            <person name="He W."/>
            <person name="Dai G."/>
            <person name="Sun C."/>
            <person name="Schmutz J."/>
            <person name="Leebens-Mack J.H."/>
            <person name="Li F.W."/>
            <person name="Wang L."/>
        </authorList>
    </citation>
    <scope>NUCLEOTIDE SEQUENCE [LARGE SCALE GENOMIC DNA]</scope>
    <source>
        <strain evidence="2">cv. PW_Plant_1</strain>
    </source>
</reference>
<proteinExistence type="predicted"/>
<sequence length="226" mass="24841">MDDRQNMADHKLTIEKAQVAAAASPGEAEVTGDRPLYRRRPCLICLGVTVTIVVILVIILIILFFTLLKAKDPRIKVNSLLLENFQAALSLPTFQPAITLVLSLNVTINNPNRSSFKYNNSTSYLFYHGETVGEAPIPAGQISALGKQTLVTLLHIQADRFLLNPNLLPDVTLGILPISSQTILSGRVKLLKLIKRHATSTTVCDIVVSITNRTISNLQCNYKVKL</sequence>
<dbReference type="EMBL" id="CM055095">
    <property type="protein sequence ID" value="KAJ7559864.1"/>
    <property type="molecule type" value="Genomic_DNA"/>
</dbReference>
<gene>
    <name evidence="1" type="ORF">O6H91_04G104000</name>
</gene>
<organism evidence="1 2">
    <name type="scientific">Diphasiastrum complanatum</name>
    <name type="common">Issler's clubmoss</name>
    <name type="synonym">Lycopodium complanatum</name>
    <dbReference type="NCBI Taxonomy" id="34168"/>
    <lineage>
        <taxon>Eukaryota</taxon>
        <taxon>Viridiplantae</taxon>
        <taxon>Streptophyta</taxon>
        <taxon>Embryophyta</taxon>
        <taxon>Tracheophyta</taxon>
        <taxon>Lycopodiopsida</taxon>
        <taxon>Lycopodiales</taxon>
        <taxon>Lycopodiaceae</taxon>
        <taxon>Lycopodioideae</taxon>
        <taxon>Diphasiastrum</taxon>
    </lineage>
</organism>
<keyword evidence="2" id="KW-1185">Reference proteome</keyword>
<dbReference type="Proteomes" id="UP001162992">
    <property type="component" value="Chromosome 4"/>
</dbReference>
<accession>A0ACC2E076</accession>
<comment type="caution">
    <text evidence="1">The sequence shown here is derived from an EMBL/GenBank/DDBJ whole genome shotgun (WGS) entry which is preliminary data.</text>
</comment>
<protein>
    <submittedName>
        <fullName evidence="1">Uncharacterized protein</fullName>
    </submittedName>
</protein>
<evidence type="ECO:0000313" key="2">
    <source>
        <dbReference type="Proteomes" id="UP001162992"/>
    </source>
</evidence>
<name>A0ACC2E076_DIPCM</name>
<evidence type="ECO:0000313" key="1">
    <source>
        <dbReference type="EMBL" id="KAJ7559864.1"/>
    </source>
</evidence>